<protein>
    <submittedName>
        <fullName evidence="1">45039_t:CDS:1</fullName>
    </submittedName>
</protein>
<organism evidence="1 2">
    <name type="scientific">Gigaspora margarita</name>
    <dbReference type="NCBI Taxonomy" id="4874"/>
    <lineage>
        <taxon>Eukaryota</taxon>
        <taxon>Fungi</taxon>
        <taxon>Fungi incertae sedis</taxon>
        <taxon>Mucoromycota</taxon>
        <taxon>Glomeromycotina</taxon>
        <taxon>Glomeromycetes</taxon>
        <taxon>Diversisporales</taxon>
        <taxon>Gigasporaceae</taxon>
        <taxon>Gigaspora</taxon>
    </lineage>
</organism>
<reference evidence="1 2" key="1">
    <citation type="submission" date="2021-06" db="EMBL/GenBank/DDBJ databases">
        <authorList>
            <person name="Kallberg Y."/>
            <person name="Tangrot J."/>
            <person name="Rosling A."/>
        </authorList>
    </citation>
    <scope>NUCLEOTIDE SEQUENCE [LARGE SCALE GENOMIC DNA]</scope>
    <source>
        <strain evidence="1 2">120-4 pot B 10/14</strain>
    </source>
</reference>
<gene>
    <name evidence="1" type="ORF">GMARGA_LOCUS35838</name>
</gene>
<dbReference type="EMBL" id="CAJVQB010068164">
    <property type="protein sequence ID" value="CAG8842162.1"/>
    <property type="molecule type" value="Genomic_DNA"/>
</dbReference>
<keyword evidence="2" id="KW-1185">Reference proteome</keyword>
<accession>A0ABN7WW91</accession>
<sequence>KMKLWDSNEYDDQGTMDKSRPFDDLFNCQGLSIFMALES</sequence>
<comment type="caution">
    <text evidence="1">The sequence shown here is derived from an EMBL/GenBank/DDBJ whole genome shotgun (WGS) entry which is preliminary data.</text>
</comment>
<proteinExistence type="predicted"/>
<dbReference type="Proteomes" id="UP000789901">
    <property type="component" value="Unassembled WGS sequence"/>
</dbReference>
<feature type="non-terminal residue" evidence="1">
    <location>
        <position position="1"/>
    </location>
</feature>
<evidence type="ECO:0000313" key="2">
    <source>
        <dbReference type="Proteomes" id="UP000789901"/>
    </source>
</evidence>
<name>A0ABN7WW91_GIGMA</name>
<evidence type="ECO:0000313" key="1">
    <source>
        <dbReference type="EMBL" id="CAG8842162.1"/>
    </source>
</evidence>
<feature type="non-terminal residue" evidence="1">
    <location>
        <position position="39"/>
    </location>
</feature>